<sequence length="177" mass="20194">MNFVFGIIILALFILALRVIWATALQLLSTLKHVSQMFRSYQSKRQARNRLPVIMPRSREGMDWLAISDSVRQEIQTRNHGVNREDVRLEAQLQAKLKTIEIYEADIQIAKLERELLKIKPVIESPEPEVKKPRRSKKQSLAVAGVETQKVPHQVSQLRAALKGNGLSTPVSESVRH</sequence>
<dbReference type="RefSeq" id="WP_255188333.1">
    <property type="nucleotide sequence ID" value="NZ_CP113517.1"/>
</dbReference>
<evidence type="ECO:0000256" key="1">
    <source>
        <dbReference type="SAM" id="MobiDB-lite"/>
    </source>
</evidence>
<accession>A0ABY7GEX2</accession>
<dbReference type="Proteomes" id="UP001162780">
    <property type="component" value="Chromosome"/>
</dbReference>
<keyword evidence="3" id="KW-1185">Reference proteome</keyword>
<evidence type="ECO:0000313" key="3">
    <source>
        <dbReference type="Proteomes" id="UP001162780"/>
    </source>
</evidence>
<evidence type="ECO:0000313" key="2">
    <source>
        <dbReference type="EMBL" id="WAR43369.1"/>
    </source>
</evidence>
<dbReference type="EMBL" id="CP113517">
    <property type="protein sequence ID" value="WAR43369.1"/>
    <property type="molecule type" value="Genomic_DNA"/>
</dbReference>
<proteinExistence type="predicted"/>
<protein>
    <submittedName>
        <fullName evidence="2">Uncharacterized protein</fullName>
    </submittedName>
</protein>
<feature type="region of interest" description="Disordered" evidence="1">
    <location>
        <begin position="127"/>
        <end position="148"/>
    </location>
</feature>
<gene>
    <name evidence="2" type="ORF">NM686_013330</name>
</gene>
<reference evidence="2" key="1">
    <citation type="submission" date="2022-11" db="EMBL/GenBank/DDBJ databases">
        <title>Methylomonas rapida sp. nov., Carotenoid-Producing Obligate Methanotrophs with High Growth Characteristics and Biotechnological Potential.</title>
        <authorList>
            <person name="Tikhonova E.N."/>
            <person name="Suleimanov R.Z."/>
            <person name="Miroshnikov K."/>
            <person name="Oshkin I.Y."/>
            <person name="Belova S.E."/>
            <person name="Danilova O.V."/>
            <person name="Ashikhmin A."/>
            <person name="Konopkin A."/>
            <person name="But S.Y."/>
            <person name="Khmelenina V.N."/>
            <person name="Kuznetsov N."/>
            <person name="Pimenov N.V."/>
            <person name="Dedysh S.N."/>
        </authorList>
    </citation>
    <scope>NUCLEOTIDE SEQUENCE</scope>
    <source>
        <strain evidence="2">MP1</strain>
    </source>
</reference>
<name>A0ABY7GEX2_9GAMM</name>
<organism evidence="2 3">
    <name type="scientific">Methylomonas rapida</name>
    <dbReference type="NCBI Taxonomy" id="2963939"/>
    <lineage>
        <taxon>Bacteria</taxon>
        <taxon>Pseudomonadati</taxon>
        <taxon>Pseudomonadota</taxon>
        <taxon>Gammaproteobacteria</taxon>
        <taxon>Methylococcales</taxon>
        <taxon>Methylococcaceae</taxon>
        <taxon>Methylomonas</taxon>
    </lineage>
</organism>